<feature type="transmembrane region" description="Helical" evidence="1">
    <location>
        <begin position="76"/>
        <end position="99"/>
    </location>
</feature>
<keyword evidence="1" id="KW-1133">Transmembrane helix</keyword>
<keyword evidence="1" id="KW-0472">Membrane</keyword>
<dbReference type="Proteomes" id="UP001304970">
    <property type="component" value="Chromosome"/>
</dbReference>
<proteinExistence type="predicted"/>
<protein>
    <submittedName>
        <fullName evidence="2">Uncharacterized protein</fullName>
    </submittedName>
</protein>
<feature type="transmembrane region" description="Helical" evidence="1">
    <location>
        <begin position="119"/>
        <end position="139"/>
    </location>
</feature>
<evidence type="ECO:0000256" key="1">
    <source>
        <dbReference type="SAM" id="Phobius"/>
    </source>
</evidence>
<evidence type="ECO:0000313" key="3">
    <source>
        <dbReference type="Proteomes" id="UP001304970"/>
    </source>
</evidence>
<keyword evidence="3" id="KW-1185">Reference proteome</keyword>
<keyword evidence="1" id="KW-0812">Transmembrane</keyword>
<organism evidence="2 3">
    <name type="scientific">Methanolapillus ohkumae</name>
    <dbReference type="NCBI Taxonomy" id="3028298"/>
    <lineage>
        <taxon>Archaea</taxon>
        <taxon>Methanobacteriati</taxon>
        <taxon>Methanobacteriota</taxon>
        <taxon>Stenosarchaea group</taxon>
        <taxon>Methanomicrobia</taxon>
        <taxon>Methanosarcinales</taxon>
        <taxon>Methanosarcinaceae</taxon>
        <taxon>Methanolapillus</taxon>
    </lineage>
</organism>
<accession>A0AA96ZVA0</accession>
<feature type="transmembrane region" description="Helical" evidence="1">
    <location>
        <begin position="12"/>
        <end position="31"/>
    </location>
</feature>
<feature type="transmembrane region" description="Helical" evidence="1">
    <location>
        <begin position="43"/>
        <end position="64"/>
    </location>
</feature>
<dbReference type="EMBL" id="CP131061">
    <property type="protein sequence ID" value="WNY26494.1"/>
    <property type="molecule type" value="Genomic_DNA"/>
</dbReference>
<sequence length="142" mass="16587">MIFKPTQKTNIIFFVGFFIFYILLSRFYYLGVYQNNFSSSLEFLIVILLILSILSFGALLFGFFSKNQPLSLLFGLLLPVIPFYNLFTSEMALWIVLLLSGLTGWFSAKEEQNPETKGFYSLITFSLFFLLLIFIIKFYRIN</sequence>
<name>A0AA96ZVA0_9EURY</name>
<dbReference type="AlphaFoldDB" id="A0AA96ZVA0"/>
<reference evidence="2 3" key="1">
    <citation type="submission" date="2023-07" db="EMBL/GenBank/DDBJ databases">
        <title>Closed genome sequence of Methanosarcinaceae archaeon Am2.</title>
        <authorList>
            <person name="Poehlein A."/>
            <person name="Protasov E."/>
            <person name="Platt K."/>
            <person name="Reeh H."/>
            <person name="Daniel R."/>
            <person name="Brune A."/>
        </authorList>
    </citation>
    <scope>NUCLEOTIDE SEQUENCE [LARGE SCALE GENOMIC DNA]</scope>
    <source>
        <strain evidence="2 3">Am2</strain>
    </source>
</reference>
<evidence type="ECO:0000313" key="2">
    <source>
        <dbReference type="EMBL" id="WNY26494.1"/>
    </source>
</evidence>
<gene>
    <name evidence="2" type="ORF">MsAm2_02560</name>
</gene>